<evidence type="ECO:0000313" key="3">
    <source>
        <dbReference type="Proteomes" id="UP001206128"/>
    </source>
</evidence>
<accession>A0AAE3KIK1</accession>
<dbReference type="PANTHER" id="PTHR47751">
    <property type="entry name" value="SUPERFAMILY HYDROLASE, PUTATIVE (AFU_ORTHOLOGUE AFUA_2G16580)-RELATED"/>
    <property type="match status" value="1"/>
</dbReference>
<dbReference type="EMBL" id="JAMTCK010000012">
    <property type="protein sequence ID" value="MCP2168067.1"/>
    <property type="molecule type" value="Genomic_DNA"/>
</dbReference>
<organism evidence="2 3">
    <name type="scientific">Goodfellowiella coeruleoviolacea</name>
    <dbReference type="NCBI Taxonomy" id="334858"/>
    <lineage>
        <taxon>Bacteria</taxon>
        <taxon>Bacillati</taxon>
        <taxon>Actinomycetota</taxon>
        <taxon>Actinomycetes</taxon>
        <taxon>Pseudonocardiales</taxon>
        <taxon>Pseudonocardiaceae</taxon>
        <taxon>Goodfellowiella</taxon>
    </lineage>
</organism>
<evidence type="ECO:0000259" key="1">
    <source>
        <dbReference type="Pfam" id="PF02129"/>
    </source>
</evidence>
<dbReference type="InterPro" id="IPR051411">
    <property type="entry name" value="Polyketide_trans_af380"/>
</dbReference>
<dbReference type="InterPro" id="IPR029058">
    <property type="entry name" value="AB_hydrolase_fold"/>
</dbReference>
<comment type="caution">
    <text evidence="2">The sequence shown here is derived from an EMBL/GenBank/DDBJ whole genome shotgun (WGS) entry which is preliminary data.</text>
</comment>
<dbReference type="InterPro" id="IPR000383">
    <property type="entry name" value="Xaa-Pro-like_dom"/>
</dbReference>
<gene>
    <name evidence="2" type="ORF">LX83_004941</name>
</gene>
<dbReference type="Gene3D" id="1.10.10.800">
    <property type="match status" value="1"/>
</dbReference>
<keyword evidence="3" id="KW-1185">Reference proteome</keyword>
<evidence type="ECO:0000313" key="2">
    <source>
        <dbReference type="EMBL" id="MCP2168067.1"/>
    </source>
</evidence>
<dbReference type="SUPFAM" id="SSF53474">
    <property type="entry name" value="alpha/beta-Hydrolases"/>
    <property type="match status" value="1"/>
</dbReference>
<dbReference type="RefSeq" id="WP_253775555.1">
    <property type="nucleotide sequence ID" value="NZ_JAMTCK010000012.1"/>
</dbReference>
<sequence>MTGVRVDQVWFDSEGVRCAGTLFRPADQAGELPGVVLGNGFASVRQMYLPACAERLAAAGLVALTIDYRYLGESEGLPRQQVLPSAQCADLRNALTWLAAQPGVAADRLGLWGTSFAGGHVLQVAALDRRVRAVVSQVPGLGLWPYLRQRPADEREALLASLVAERDERLRRHEQDLTADAHRRVRITAPEGEESLLGAGGLDWHLRNEAAHPTFHNEITVSSLAQVLEHQPASFAEDIAPTPLLMIVANQDRTAPPEPALAAFHRAGQPKRLVTFDGDHYDVYERPEIVELATGAARDFFRTHLTPTPRGAA</sequence>
<dbReference type="PANTHER" id="PTHR47751:SF2">
    <property type="entry name" value="DLTD N-TERMINAL DOMAIN PROTEIN (AFU_ORTHOLOGUE AFUA_8G00380)-RELATED"/>
    <property type="match status" value="1"/>
</dbReference>
<dbReference type="AlphaFoldDB" id="A0AAE3KIK1"/>
<protein>
    <recommendedName>
        <fullName evidence="1">Xaa-Pro dipeptidyl-peptidase-like domain-containing protein</fullName>
    </recommendedName>
</protein>
<feature type="domain" description="Xaa-Pro dipeptidyl-peptidase-like" evidence="1">
    <location>
        <begin position="15"/>
        <end position="281"/>
    </location>
</feature>
<proteinExistence type="predicted"/>
<reference evidence="2" key="1">
    <citation type="submission" date="2022-06" db="EMBL/GenBank/DDBJ databases">
        <title>Genomic Encyclopedia of Archaeal and Bacterial Type Strains, Phase II (KMG-II): from individual species to whole genera.</title>
        <authorList>
            <person name="Goeker M."/>
        </authorList>
    </citation>
    <scope>NUCLEOTIDE SEQUENCE</scope>
    <source>
        <strain evidence="2">DSM 43935</strain>
    </source>
</reference>
<dbReference type="Proteomes" id="UP001206128">
    <property type="component" value="Unassembled WGS sequence"/>
</dbReference>
<dbReference type="Pfam" id="PF02129">
    <property type="entry name" value="Peptidase_S15"/>
    <property type="match status" value="1"/>
</dbReference>
<name>A0AAE3KIK1_9PSEU</name>
<dbReference type="GO" id="GO:0016787">
    <property type="term" value="F:hydrolase activity"/>
    <property type="evidence" value="ECO:0007669"/>
    <property type="project" value="InterPro"/>
</dbReference>
<dbReference type="Gene3D" id="3.40.50.1820">
    <property type="entry name" value="alpha/beta hydrolase"/>
    <property type="match status" value="1"/>
</dbReference>